<proteinExistence type="predicted"/>
<evidence type="ECO:0000313" key="5">
    <source>
        <dbReference type="EMBL" id="SER52106.1"/>
    </source>
</evidence>
<evidence type="ECO:0000256" key="2">
    <source>
        <dbReference type="ARBA" id="ARBA00022801"/>
    </source>
</evidence>
<dbReference type="EMBL" id="FOGL01000005">
    <property type="protein sequence ID" value="SER52106.1"/>
    <property type="molecule type" value="Genomic_DNA"/>
</dbReference>
<dbReference type="GO" id="GO:0016787">
    <property type="term" value="F:hydrolase activity"/>
    <property type="evidence" value="ECO:0007669"/>
    <property type="project" value="UniProtKB-KW"/>
</dbReference>
<keyword evidence="2" id="KW-0378">Hydrolase</keyword>
<organism evidence="5 6">
    <name type="scientific">Gracilibacillus ureilyticus</name>
    <dbReference type="NCBI Taxonomy" id="531814"/>
    <lineage>
        <taxon>Bacteria</taxon>
        <taxon>Bacillati</taxon>
        <taxon>Bacillota</taxon>
        <taxon>Bacilli</taxon>
        <taxon>Bacillales</taxon>
        <taxon>Bacillaceae</taxon>
        <taxon>Gracilibacillus</taxon>
    </lineage>
</organism>
<dbReference type="PANTHER" id="PTHR34698:SF2">
    <property type="entry name" value="5-OXOPROLINASE SUBUNIT B"/>
    <property type="match status" value="1"/>
</dbReference>
<evidence type="ECO:0000313" key="6">
    <source>
        <dbReference type="Proteomes" id="UP000199687"/>
    </source>
</evidence>
<name>A0A1H9PUZ5_9BACI</name>
<dbReference type="InterPro" id="IPR029000">
    <property type="entry name" value="Cyclophilin-like_dom_sf"/>
</dbReference>
<dbReference type="SMART" id="SM00796">
    <property type="entry name" value="AHS1"/>
    <property type="match status" value="1"/>
</dbReference>
<keyword evidence="1" id="KW-0547">Nucleotide-binding</keyword>
<dbReference type="GO" id="GO:0005524">
    <property type="term" value="F:ATP binding"/>
    <property type="evidence" value="ECO:0007669"/>
    <property type="project" value="UniProtKB-KW"/>
</dbReference>
<evidence type="ECO:0000259" key="4">
    <source>
        <dbReference type="SMART" id="SM00796"/>
    </source>
</evidence>
<dbReference type="RefSeq" id="WP_089740227.1">
    <property type="nucleotide sequence ID" value="NZ_FOGL01000005.1"/>
</dbReference>
<protein>
    <submittedName>
        <fullName evidence="5">Inhibitor of KinA</fullName>
    </submittedName>
</protein>
<evidence type="ECO:0000256" key="3">
    <source>
        <dbReference type="ARBA" id="ARBA00022840"/>
    </source>
</evidence>
<dbReference type="SUPFAM" id="SSF50891">
    <property type="entry name" value="Cyclophilin-like"/>
    <property type="match status" value="1"/>
</dbReference>
<dbReference type="PANTHER" id="PTHR34698">
    <property type="entry name" value="5-OXOPROLINASE SUBUNIT B"/>
    <property type="match status" value="1"/>
</dbReference>
<keyword evidence="3" id="KW-0067">ATP-binding</keyword>
<dbReference type="OrthoDB" id="9778567at2"/>
<sequence>MQFTNIAENALMVKLGETIDISTHKQLITLQQLINTSRRCGLIEAVIGFTTLTVYFDPLVTSHSDVKKLVINLNTHNNEKVFTPVIHHIPVCYDELYSPDINYVADYHQLSVEKVIELHISATYTVYFIGFSPGFPFLGGMSGKLATPRKSAPRPVIPAGSVGIAGKQTGIYPSQSPGGWQIIGRTPIKLVQLNQKRPTLLQPGDQIRFYRIKSEEFMQLANGEGL</sequence>
<dbReference type="SUPFAM" id="SSF160467">
    <property type="entry name" value="PH0987 N-terminal domain-like"/>
    <property type="match status" value="1"/>
</dbReference>
<dbReference type="Gene3D" id="2.40.100.10">
    <property type="entry name" value="Cyclophilin-like"/>
    <property type="match status" value="1"/>
</dbReference>
<feature type="domain" description="Carboxyltransferase" evidence="4">
    <location>
        <begin position="1"/>
        <end position="201"/>
    </location>
</feature>
<evidence type="ECO:0000256" key="1">
    <source>
        <dbReference type="ARBA" id="ARBA00022741"/>
    </source>
</evidence>
<dbReference type="AlphaFoldDB" id="A0A1H9PUZ5"/>
<dbReference type="Pfam" id="PF02682">
    <property type="entry name" value="CT_C_D"/>
    <property type="match status" value="1"/>
</dbReference>
<dbReference type="Gene3D" id="3.30.1360.40">
    <property type="match status" value="1"/>
</dbReference>
<dbReference type="NCBIfam" id="TIGR00370">
    <property type="entry name" value="5-oxoprolinase subunit PxpB"/>
    <property type="match status" value="1"/>
</dbReference>
<dbReference type="InterPro" id="IPR010016">
    <property type="entry name" value="PxpB"/>
</dbReference>
<accession>A0A1H9PUZ5</accession>
<keyword evidence="6" id="KW-1185">Reference proteome</keyword>
<reference evidence="5 6" key="1">
    <citation type="submission" date="2016-10" db="EMBL/GenBank/DDBJ databases">
        <authorList>
            <person name="de Groot N.N."/>
        </authorList>
    </citation>
    <scope>NUCLEOTIDE SEQUENCE [LARGE SCALE GENOMIC DNA]</scope>
    <source>
        <strain evidence="5 6">CGMCC 1.7727</strain>
    </source>
</reference>
<dbReference type="STRING" id="531814.SAMN04487944_105165"/>
<gene>
    <name evidence="5" type="ORF">SAMN04487944_105165</name>
</gene>
<dbReference type="Proteomes" id="UP000199687">
    <property type="component" value="Unassembled WGS sequence"/>
</dbReference>
<dbReference type="InterPro" id="IPR003833">
    <property type="entry name" value="CT_C_D"/>
</dbReference>